<feature type="coiled-coil region" evidence="8">
    <location>
        <begin position="76"/>
        <end position="280"/>
    </location>
</feature>
<organism evidence="10 11">
    <name type="scientific">Meloidogyne enterolobii</name>
    <name type="common">Root-knot nematode worm</name>
    <name type="synonym">Meloidogyne mayaguensis</name>
    <dbReference type="NCBI Taxonomy" id="390850"/>
    <lineage>
        <taxon>Eukaryota</taxon>
        <taxon>Metazoa</taxon>
        <taxon>Ecdysozoa</taxon>
        <taxon>Nematoda</taxon>
        <taxon>Chromadorea</taxon>
        <taxon>Rhabditida</taxon>
        <taxon>Tylenchina</taxon>
        <taxon>Tylenchomorpha</taxon>
        <taxon>Tylenchoidea</taxon>
        <taxon>Meloidogynidae</taxon>
        <taxon>Meloidogyninae</taxon>
        <taxon>Meloidogyne</taxon>
    </lineage>
</organism>
<dbReference type="GO" id="GO:0030139">
    <property type="term" value="C:endocytic vesicle"/>
    <property type="evidence" value="ECO:0007669"/>
    <property type="project" value="TreeGrafter"/>
</dbReference>
<dbReference type="InterPro" id="IPR051977">
    <property type="entry name" value="Rab11-interacting_regulator"/>
</dbReference>
<evidence type="ECO:0000256" key="5">
    <source>
        <dbReference type="ARBA" id="ARBA00022753"/>
    </source>
</evidence>
<dbReference type="GO" id="GO:0055038">
    <property type="term" value="C:recycling endosome membrane"/>
    <property type="evidence" value="ECO:0007669"/>
    <property type="project" value="UniProtKB-SubCell"/>
</dbReference>
<keyword evidence="6 8" id="KW-0175">Coiled coil</keyword>
<dbReference type="PANTHER" id="PTHR15726">
    <property type="entry name" value="RAB11-FAMILY INTERACTING PROTEIN"/>
    <property type="match status" value="1"/>
</dbReference>
<dbReference type="GO" id="GO:0030496">
    <property type="term" value="C:midbody"/>
    <property type="evidence" value="ECO:0007669"/>
    <property type="project" value="UniProtKB-SubCell"/>
</dbReference>
<dbReference type="InterPro" id="IPR057316">
    <property type="entry name" value="Rab11-FIP3/4_dom"/>
</dbReference>
<evidence type="ECO:0000256" key="2">
    <source>
        <dbReference type="ARBA" id="ARBA00004626"/>
    </source>
</evidence>
<protein>
    <recommendedName>
        <fullName evidence="9">FIP-RBD domain-containing protein</fullName>
    </recommendedName>
</protein>
<keyword evidence="4" id="KW-0813">Transport</keyword>
<dbReference type="PANTHER" id="PTHR15726:SF7">
    <property type="entry name" value="NUCLEAR FALLOUT, ISOFORM J"/>
    <property type="match status" value="1"/>
</dbReference>
<dbReference type="InterPro" id="IPR019018">
    <property type="entry name" value="Rab-bd_FIP-RBD"/>
</dbReference>
<dbReference type="PROSITE" id="PS51511">
    <property type="entry name" value="FIP_RBD"/>
    <property type="match status" value="1"/>
</dbReference>
<keyword evidence="5" id="KW-0967">Endosome</keyword>
<evidence type="ECO:0000313" key="11">
    <source>
        <dbReference type="Proteomes" id="UP000580250"/>
    </source>
</evidence>
<comment type="caution">
    <text evidence="10">The sequence shown here is derived from an EMBL/GenBank/DDBJ whole genome shotgun (WGS) entry which is preliminary data.</text>
</comment>
<proteinExistence type="predicted"/>
<comment type="subcellular location">
    <subcellularLocation>
        <location evidence="2">Cleavage furrow</location>
    </subcellularLocation>
    <subcellularLocation>
        <location evidence="1">Midbody</location>
    </subcellularLocation>
    <subcellularLocation>
        <location evidence="3">Recycling endosome membrane</location>
        <topology evidence="3">Peripheral membrane protein</topology>
    </subcellularLocation>
</comment>
<dbReference type="Proteomes" id="UP000580250">
    <property type="component" value="Unassembled WGS sequence"/>
</dbReference>
<gene>
    <name evidence="10" type="ORF">MENT_LOCUS7124</name>
</gene>
<evidence type="ECO:0000256" key="7">
    <source>
        <dbReference type="ARBA" id="ARBA00023136"/>
    </source>
</evidence>
<dbReference type="GO" id="GO:0032465">
    <property type="term" value="P:regulation of cytokinesis"/>
    <property type="evidence" value="ECO:0007669"/>
    <property type="project" value="TreeGrafter"/>
</dbReference>
<dbReference type="Pfam" id="PF25450">
    <property type="entry name" value="Rab11-FIP3"/>
    <property type="match status" value="1"/>
</dbReference>
<feature type="domain" description="FIP-RBD" evidence="9">
    <location>
        <begin position="292"/>
        <end position="354"/>
    </location>
</feature>
<evidence type="ECO:0000256" key="8">
    <source>
        <dbReference type="SAM" id="Coils"/>
    </source>
</evidence>
<dbReference type="Gene3D" id="1.20.5.2440">
    <property type="match status" value="1"/>
</dbReference>
<evidence type="ECO:0000256" key="4">
    <source>
        <dbReference type="ARBA" id="ARBA00022448"/>
    </source>
</evidence>
<evidence type="ECO:0000259" key="9">
    <source>
        <dbReference type="PROSITE" id="PS51511"/>
    </source>
</evidence>
<dbReference type="InterPro" id="IPR037245">
    <property type="entry name" value="FIP-RBD_C_sf"/>
</dbReference>
<dbReference type="Pfam" id="PF09457">
    <property type="entry name" value="RBD-FIP"/>
    <property type="match status" value="1"/>
</dbReference>
<dbReference type="AlphaFoldDB" id="A0A6V7U318"/>
<evidence type="ECO:0000256" key="1">
    <source>
        <dbReference type="ARBA" id="ARBA00004214"/>
    </source>
</evidence>
<accession>A0A6V7U318</accession>
<evidence type="ECO:0000313" key="10">
    <source>
        <dbReference type="EMBL" id="CAD2142120.1"/>
    </source>
</evidence>
<dbReference type="EMBL" id="CAJEWN010000028">
    <property type="protein sequence ID" value="CAD2142120.1"/>
    <property type="molecule type" value="Genomic_DNA"/>
</dbReference>
<dbReference type="OrthoDB" id="418358at2759"/>
<evidence type="ECO:0000256" key="3">
    <source>
        <dbReference type="ARBA" id="ARBA00004654"/>
    </source>
</evidence>
<sequence>MDYLEAEPSPSLYNGIVPSSSSSVASRLYLNGQRSSRRDSFSSDPELIHLHEHSDSCAGSDSNSAANQVSLFAQKLSELQDEKIAATEEKSRIRTENAVLQERVHLLEEQLHATEQRWAEKLNEEKAKAREMTQRTDRERQLEAEKEALRHQMLSNQVTQLERERERTTTELSDAKDRIRHLQDQLTDSQQEAENAHLEHKALKAEFESYRREMTNRLEDSSEFLEELARQTDHLRQNELEKMPKHGSLTDRIIQLEDEVDRLQIENRELQTHCDDLQAQLLHNSVECGRSLLGNGSQPSLAAELNGTNNGGMDEQKLLNIIKEQDIDNQKLRNYINGILIRVVELHPEILEIKDDMNTSRVSDVSEEKEEISNAPL</sequence>
<name>A0A6V7U318_MELEN</name>
<dbReference type="SUPFAM" id="SSF144270">
    <property type="entry name" value="Eferin C-derminal domain-like"/>
    <property type="match status" value="1"/>
</dbReference>
<reference evidence="10 11" key="1">
    <citation type="submission" date="2020-08" db="EMBL/GenBank/DDBJ databases">
        <authorList>
            <person name="Koutsovoulos G."/>
            <person name="Danchin GJ E."/>
        </authorList>
    </citation>
    <scope>NUCLEOTIDE SEQUENCE [LARGE SCALE GENOMIC DNA]</scope>
</reference>
<dbReference type="GO" id="GO:0032154">
    <property type="term" value="C:cleavage furrow"/>
    <property type="evidence" value="ECO:0007669"/>
    <property type="project" value="UniProtKB-SubCell"/>
</dbReference>
<keyword evidence="7" id="KW-0472">Membrane</keyword>
<evidence type="ECO:0000256" key="6">
    <source>
        <dbReference type="ARBA" id="ARBA00023054"/>
    </source>
</evidence>
<dbReference type="GO" id="GO:0032456">
    <property type="term" value="P:endocytic recycling"/>
    <property type="evidence" value="ECO:0007669"/>
    <property type="project" value="TreeGrafter"/>
</dbReference>